<dbReference type="InterPro" id="IPR020459">
    <property type="entry name" value="AMP-binding"/>
</dbReference>
<evidence type="ECO:0000259" key="2">
    <source>
        <dbReference type="Pfam" id="PF13193"/>
    </source>
</evidence>
<dbReference type="Pfam" id="PF13193">
    <property type="entry name" value="AMP-binding_C"/>
    <property type="match status" value="1"/>
</dbReference>
<organism evidence="3 4">
    <name type="scientific">Olsenella absiana</name>
    <dbReference type="NCBI Taxonomy" id="3115222"/>
    <lineage>
        <taxon>Bacteria</taxon>
        <taxon>Bacillati</taxon>
        <taxon>Actinomycetota</taxon>
        <taxon>Coriobacteriia</taxon>
        <taxon>Coriobacteriales</taxon>
        <taxon>Atopobiaceae</taxon>
        <taxon>Olsenella</taxon>
    </lineage>
</organism>
<dbReference type="PRINTS" id="PR00154">
    <property type="entry name" value="AMPBINDING"/>
</dbReference>
<reference evidence="3 4" key="1">
    <citation type="submission" date="2024-01" db="EMBL/GenBank/DDBJ databases">
        <title>Description of Olsenella sp. nov., isolated from pig feces.</title>
        <authorList>
            <person name="Chang Y.-H."/>
        </authorList>
    </citation>
    <scope>NUCLEOTIDE SEQUENCE [LARGE SCALE GENOMIC DNA]</scope>
    <source>
        <strain evidence="3 4">YH-ols2223</strain>
    </source>
</reference>
<feature type="domain" description="AMP-dependent synthetase/ligase" evidence="1">
    <location>
        <begin position="16"/>
        <end position="369"/>
    </location>
</feature>
<proteinExistence type="predicted"/>
<accession>A0ABU7R860</accession>
<evidence type="ECO:0000313" key="4">
    <source>
        <dbReference type="Proteomes" id="UP001332931"/>
    </source>
</evidence>
<evidence type="ECO:0000259" key="1">
    <source>
        <dbReference type="Pfam" id="PF00501"/>
    </source>
</evidence>
<dbReference type="CDD" id="cd05930">
    <property type="entry name" value="A_NRPS"/>
    <property type="match status" value="1"/>
</dbReference>
<comment type="caution">
    <text evidence="3">The sequence shown here is derived from an EMBL/GenBank/DDBJ whole genome shotgun (WGS) entry which is preliminary data.</text>
</comment>
<dbReference type="Pfam" id="PF00501">
    <property type="entry name" value="AMP-binding"/>
    <property type="match status" value="1"/>
</dbReference>
<keyword evidence="4" id="KW-1185">Reference proteome</keyword>
<dbReference type="Proteomes" id="UP001332931">
    <property type="component" value="Unassembled WGS sequence"/>
</dbReference>
<dbReference type="PROSITE" id="PS00455">
    <property type="entry name" value="AMP_BINDING"/>
    <property type="match status" value="1"/>
</dbReference>
<feature type="domain" description="AMP-binding enzyme C-terminal" evidence="2">
    <location>
        <begin position="427"/>
        <end position="496"/>
    </location>
</feature>
<dbReference type="PANTHER" id="PTHR45527">
    <property type="entry name" value="NONRIBOSOMAL PEPTIDE SYNTHETASE"/>
    <property type="match status" value="1"/>
</dbReference>
<dbReference type="NCBIfam" id="TIGR01733">
    <property type="entry name" value="AA-adenyl-dom"/>
    <property type="match status" value="1"/>
</dbReference>
<protein>
    <submittedName>
        <fullName evidence="3">Amino acid adenylation domain-containing protein</fullName>
    </submittedName>
</protein>
<dbReference type="RefSeq" id="WP_330957552.1">
    <property type="nucleotide sequence ID" value="NZ_JAZGJQ010000002.1"/>
</dbReference>
<dbReference type="Gene3D" id="3.40.50.12780">
    <property type="entry name" value="N-terminal domain of ligase-like"/>
    <property type="match status" value="1"/>
</dbReference>
<dbReference type="SUPFAM" id="SSF56801">
    <property type="entry name" value="Acetyl-CoA synthetase-like"/>
    <property type="match status" value="1"/>
</dbReference>
<name>A0ABU7R860_9ACTN</name>
<dbReference type="EMBL" id="JAZGJQ010000002">
    <property type="protein sequence ID" value="MEE6146784.1"/>
    <property type="molecule type" value="Genomic_DNA"/>
</dbReference>
<dbReference type="Gene3D" id="3.30.300.30">
    <property type="match status" value="1"/>
</dbReference>
<dbReference type="InterPro" id="IPR042099">
    <property type="entry name" value="ANL_N_sf"/>
</dbReference>
<sequence>MSDEKNQQVANVLEWLEASAAAHPDKVAFADDASELTYARLERGARSVATGLARAGAVREPVAILLPRGVLQPLAMFGVAYSGGPYVVLDSGSPRERLAKIVASMRPAQLLCCDETRELGEGLLPGRCLDVRAAASLEPDDELLADVRLASSPEDLLYVLYTSGSTGTPKGVMVTHANVASYVSWFADTFGIDESTVFGSQTPFYFSMSVSDLFACVRQGATMQIVPRALFSFPVRLVEFLNERRVNTLYWVPTALQIFSRWDVLSVAPLEFVRKVMFAGEVMPTPTLNYWMDHLPEARFADLFGPTETTDICTYYKVDRRLADDEPLPIGRPCEGLRAYVLTEDGRQAKVGEEGELYVGGPFVAKGYLGDARRTMQAFVPDPLDPARGLVYRTGDIVRMGEDGNLRYVSRKDTQIKRSGYRIELGEVEAAAVAVEGVGSCAAVFEAARDQIVLFCTGRKLDRDRVAKALRARLPHYMVPDRIETVRTMPLNRNGKIDRHALAALGASA</sequence>
<dbReference type="PANTHER" id="PTHR45527:SF1">
    <property type="entry name" value="FATTY ACID SYNTHASE"/>
    <property type="match status" value="1"/>
</dbReference>
<dbReference type="InterPro" id="IPR000873">
    <property type="entry name" value="AMP-dep_synth/lig_dom"/>
</dbReference>
<dbReference type="InterPro" id="IPR025110">
    <property type="entry name" value="AMP-bd_C"/>
</dbReference>
<dbReference type="InterPro" id="IPR010071">
    <property type="entry name" value="AA_adenyl_dom"/>
</dbReference>
<dbReference type="InterPro" id="IPR020845">
    <property type="entry name" value="AMP-binding_CS"/>
</dbReference>
<dbReference type="InterPro" id="IPR045851">
    <property type="entry name" value="AMP-bd_C_sf"/>
</dbReference>
<gene>
    <name evidence="3" type="ORF">VXJ25_02055</name>
</gene>
<evidence type="ECO:0000313" key="3">
    <source>
        <dbReference type="EMBL" id="MEE6146784.1"/>
    </source>
</evidence>